<accession>A0A5R8WJ92</accession>
<dbReference type="RefSeq" id="WP_138081438.1">
    <property type="nucleotide sequence ID" value="NZ_VAJM01000016.1"/>
</dbReference>
<dbReference type="OrthoDB" id="964174at2"/>
<protein>
    <submittedName>
        <fullName evidence="1">Thioredoxin family protein</fullName>
    </submittedName>
</protein>
<sequence>MLLSTLLAAPPTYVAMLLVLLPAADPQEGQLGPAVRLQTLALLQALQQQVAPFIRVLRIDQATYPAVVRSFDGRGVPAFVLVRDGVELWRQQGLPEGEQIAQLLLSKL</sequence>
<dbReference type="CDD" id="cd02947">
    <property type="entry name" value="TRX_family"/>
    <property type="match status" value="1"/>
</dbReference>
<dbReference type="Proteomes" id="UP000305517">
    <property type="component" value="Unassembled WGS sequence"/>
</dbReference>
<evidence type="ECO:0000313" key="1">
    <source>
        <dbReference type="EMBL" id="TLM88673.1"/>
    </source>
</evidence>
<evidence type="ECO:0000313" key="2">
    <source>
        <dbReference type="Proteomes" id="UP000305517"/>
    </source>
</evidence>
<dbReference type="EMBL" id="VAJM01000016">
    <property type="protein sequence ID" value="TLM88673.1"/>
    <property type="molecule type" value="Genomic_DNA"/>
</dbReference>
<comment type="caution">
    <text evidence="1">The sequence shown here is derived from an EMBL/GenBank/DDBJ whole genome shotgun (WGS) entry which is preliminary data.</text>
</comment>
<gene>
    <name evidence="1" type="ORF">FDY95_22825</name>
</gene>
<dbReference type="InterPro" id="IPR036249">
    <property type="entry name" value="Thioredoxin-like_sf"/>
</dbReference>
<organism evidence="1 2">
    <name type="scientific">Hymenobacter jeollabukensis</name>
    <dbReference type="NCBI Taxonomy" id="2025313"/>
    <lineage>
        <taxon>Bacteria</taxon>
        <taxon>Pseudomonadati</taxon>
        <taxon>Bacteroidota</taxon>
        <taxon>Cytophagia</taxon>
        <taxon>Cytophagales</taxon>
        <taxon>Hymenobacteraceae</taxon>
        <taxon>Hymenobacter</taxon>
    </lineage>
</organism>
<dbReference type="Gene3D" id="3.40.30.10">
    <property type="entry name" value="Glutaredoxin"/>
    <property type="match status" value="1"/>
</dbReference>
<name>A0A5R8WJ92_9BACT</name>
<dbReference type="AlphaFoldDB" id="A0A5R8WJ92"/>
<proteinExistence type="predicted"/>
<dbReference type="SUPFAM" id="SSF52833">
    <property type="entry name" value="Thioredoxin-like"/>
    <property type="match status" value="1"/>
</dbReference>
<keyword evidence="2" id="KW-1185">Reference proteome</keyword>
<reference evidence="1 2" key="1">
    <citation type="submission" date="2019-05" db="EMBL/GenBank/DDBJ databases">
        <title>Hymenobacter edaphi sp. nov., isolated from abandoned arsenic-contaminated farmland soil.</title>
        <authorList>
            <person name="Nie L."/>
        </authorList>
    </citation>
    <scope>NUCLEOTIDE SEQUENCE [LARGE SCALE GENOMIC DNA]</scope>
    <source>
        <strain evidence="1 2">1-3-3-8</strain>
    </source>
</reference>